<dbReference type="Pfam" id="PF02361">
    <property type="entry name" value="CbiQ"/>
    <property type="match status" value="1"/>
</dbReference>
<dbReference type="EMBL" id="VEVP01000004">
    <property type="protein sequence ID" value="TNU94860.1"/>
    <property type="molecule type" value="Genomic_DNA"/>
</dbReference>
<dbReference type="Proteomes" id="UP000312594">
    <property type="component" value="Unassembled WGS sequence"/>
</dbReference>
<evidence type="ECO:0000256" key="3">
    <source>
        <dbReference type="ARBA" id="ARBA00022989"/>
    </source>
</evidence>
<reference evidence="6 7" key="1">
    <citation type="journal article" date="2005" name="Appl. Environ. Microbiol.">
        <title>Intestinal bacterial communities that produce active estrogen-like compounds enterodiol and enterolactone in humans.</title>
        <authorList>
            <person name="Clavel T."/>
            <person name="Henderson G."/>
            <person name="Alpert C.A."/>
            <person name="Philippe C."/>
            <person name="Rigottier-Gois L."/>
            <person name="Dore J."/>
            <person name="Blaut M."/>
        </authorList>
    </citation>
    <scope>NUCLEOTIDE SEQUENCE [LARGE SCALE GENOMIC DNA]</scope>
    <source>
        <strain evidence="6 7">SECO-MT75m2</strain>
    </source>
</reference>
<feature type="transmembrane region" description="Helical" evidence="5">
    <location>
        <begin position="86"/>
        <end position="110"/>
    </location>
</feature>
<dbReference type="CDD" id="cd16914">
    <property type="entry name" value="EcfT"/>
    <property type="match status" value="1"/>
</dbReference>
<gene>
    <name evidence="6" type="ORF">FIC87_03085</name>
</gene>
<dbReference type="InterPro" id="IPR003339">
    <property type="entry name" value="ABC/ECF_trnsptr_transmembrane"/>
</dbReference>
<feature type="transmembrane region" description="Helical" evidence="5">
    <location>
        <begin position="20"/>
        <end position="50"/>
    </location>
</feature>
<dbReference type="AlphaFoldDB" id="A0A5C5C7F4"/>
<evidence type="ECO:0000256" key="2">
    <source>
        <dbReference type="ARBA" id="ARBA00022692"/>
    </source>
</evidence>
<name>A0A5C5C7F4_EGGLN</name>
<evidence type="ECO:0000256" key="4">
    <source>
        <dbReference type="ARBA" id="ARBA00023136"/>
    </source>
</evidence>
<evidence type="ECO:0000313" key="6">
    <source>
        <dbReference type="EMBL" id="TNU94860.1"/>
    </source>
</evidence>
<evidence type="ECO:0000256" key="5">
    <source>
        <dbReference type="SAM" id="Phobius"/>
    </source>
</evidence>
<proteinExistence type="predicted"/>
<evidence type="ECO:0000313" key="7">
    <source>
        <dbReference type="Proteomes" id="UP000312594"/>
    </source>
</evidence>
<feature type="transmembrane region" description="Helical" evidence="5">
    <location>
        <begin position="211"/>
        <end position="230"/>
    </location>
</feature>
<sequence length="231" mass="24838">MGRTGLLDGGREGHLHPLTLFALTLLALIQAFLANQLVYALVLALSFLVLLDVSPASFLRQLALFAVACGVVQLILHVDIGYVTSIFLGVAVLVVRVFPVVNIGCALMMTSSSKLLASMRKLHVPNRAAVGAVIGLRFLDEMGGRVKEIKRGMRVRGLRPSPLRPVHAFELYFVPLVYKCLHVSETLVSSVISKGIEADCEKTSYRSLSFGLLDGAALGVGVVLLGVAVWM</sequence>
<evidence type="ECO:0000256" key="1">
    <source>
        <dbReference type="ARBA" id="ARBA00004141"/>
    </source>
</evidence>
<keyword evidence="4 5" id="KW-0472">Membrane</keyword>
<dbReference type="RefSeq" id="WP_013978976.1">
    <property type="nucleotide sequence ID" value="NZ_VEVP01000004.1"/>
</dbReference>
<dbReference type="GO" id="GO:0005886">
    <property type="term" value="C:plasma membrane"/>
    <property type="evidence" value="ECO:0007669"/>
    <property type="project" value="UniProtKB-ARBA"/>
</dbReference>
<comment type="caution">
    <text evidence="6">The sequence shown here is derived from an EMBL/GenBank/DDBJ whole genome shotgun (WGS) entry which is preliminary data.</text>
</comment>
<organism evidence="6 7">
    <name type="scientific">Eggerthella lenta</name>
    <name type="common">Eubacterium lentum</name>
    <dbReference type="NCBI Taxonomy" id="84112"/>
    <lineage>
        <taxon>Bacteria</taxon>
        <taxon>Bacillati</taxon>
        <taxon>Actinomycetota</taxon>
        <taxon>Coriobacteriia</taxon>
        <taxon>Eggerthellales</taxon>
        <taxon>Eggerthellaceae</taxon>
        <taxon>Eggerthella</taxon>
    </lineage>
</organism>
<accession>A0A5C5C7F4</accession>
<comment type="subcellular location">
    <subcellularLocation>
        <location evidence="1">Membrane</location>
        <topology evidence="1">Multi-pass membrane protein</topology>
    </subcellularLocation>
</comment>
<keyword evidence="3 5" id="KW-1133">Transmembrane helix</keyword>
<keyword evidence="2 5" id="KW-0812">Transmembrane</keyword>
<feature type="transmembrane region" description="Helical" evidence="5">
    <location>
        <begin position="62"/>
        <end position="80"/>
    </location>
</feature>
<protein>
    <submittedName>
        <fullName evidence="6">Energy-coupling factor transporter transmembrane protein EcfT</fullName>
    </submittedName>
</protein>